<dbReference type="InterPro" id="IPR001245">
    <property type="entry name" value="Ser-Thr/Tyr_kinase_cat_dom"/>
</dbReference>
<dbReference type="OrthoDB" id="688481at2759"/>
<comment type="catalytic activity">
    <reaction evidence="15">
        <text>L-threonyl-[protein] + ATP = O-phospho-L-threonyl-[protein] + ADP + H(+)</text>
        <dbReference type="Rhea" id="RHEA:46608"/>
        <dbReference type="Rhea" id="RHEA-COMP:11060"/>
        <dbReference type="Rhea" id="RHEA-COMP:11605"/>
        <dbReference type="ChEBI" id="CHEBI:15378"/>
        <dbReference type="ChEBI" id="CHEBI:30013"/>
        <dbReference type="ChEBI" id="CHEBI:30616"/>
        <dbReference type="ChEBI" id="CHEBI:61977"/>
        <dbReference type="ChEBI" id="CHEBI:456216"/>
        <dbReference type="EC" id="2.7.11.1"/>
    </reaction>
</comment>
<dbReference type="InterPro" id="IPR002902">
    <property type="entry name" value="GNK2"/>
</dbReference>
<organism evidence="21 22">
    <name type="scientific">Cinnamomum micranthum f. kanehirae</name>
    <dbReference type="NCBI Taxonomy" id="337451"/>
    <lineage>
        <taxon>Eukaryota</taxon>
        <taxon>Viridiplantae</taxon>
        <taxon>Streptophyta</taxon>
        <taxon>Embryophyta</taxon>
        <taxon>Tracheophyta</taxon>
        <taxon>Spermatophyta</taxon>
        <taxon>Magnoliopsida</taxon>
        <taxon>Magnoliidae</taxon>
        <taxon>Laurales</taxon>
        <taxon>Lauraceae</taxon>
        <taxon>Cinnamomum</taxon>
    </lineage>
</organism>
<evidence type="ECO:0000256" key="12">
    <source>
        <dbReference type="ARBA" id="ARBA00023136"/>
    </source>
</evidence>
<evidence type="ECO:0000256" key="2">
    <source>
        <dbReference type="ARBA" id="ARBA00012513"/>
    </source>
</evidence>
<dbReference type="SMART" id="SM00220">
    <property type="entry name" value="S_TKc"/>
    <property type="match status" value="1"/>
</dbReference>
<dbReference type="GO" id="GO:0004674">
    <property type="term" value="F:protein serine/threonine kinase activity"/>
    <property type="evidence" value="ECO:0007669"/>
    <property type="project" value="UniProtKB-KW"/>
</dbReference>
<keyword evidence="12 17" id="KW-0472">Membrane</keyword>
<name>A0A3S3R0I0_9MAGN</name>
<keyword evidence="4" id="KW-0808">Transferase</keyword>
<evidence type="ECO:0000256" key="9">
    <source>
        <dbReference type="ARBA" id="ARBA00022777"/>
    </source>
</evidence>
<keyword evidence="11 17" id="KW-1133">Transmembrane helix</keyword>
<dbReference type="FunFam" id="3.30.430.20:FF:000002">
    <property type="entry name" value="Cysteine-rich receptor-like protein kinase 10"/>
    <property type="match status" value="1"/>
</dbReference>
<dbReference type="SUPFAM" id="SSF56112">
    <property type="entry name" value="Protein kinase-like (PK-like)"/>
    <property type="match status" value="1"/>
</dbReference>
<keyword evidence="6 18" id="KW-0732">Signal</keyword>
<dbReference type="Gene3D" id="3.30.430.20">
    <property type="entry name" value="Gnk2 domain, C-X8-C-X2-C motif"/>
    <property type="match status" value="2"/>
</dbReference>
<dbReference type="PANTHER" id="PTHR27002:SF1050">
    <property type="entry name" value="CYSTEINE-RICH RECEPTOR-LIKE PROTEIN KINASE 5"/>
    <property type="match status" value="1"/>
</dbReference>
<evidence type="ECO:0000313" key="22">
    <source>
        <dbReference type="Proteomes" id="UP000283530"/>
    </source>
</evidence>
<dbReference type="InterPro" id="IPR038408">
    <property type="entry name" value="GNK2_sf"/>
</dbReference>
<dbReference type="EC" id="2.7.11.1" evidence="2"/>
<feature type="transmembrane region" description="Helical" evidence="17">
    <location>
        <begin position="267"/>
        <end position="289"/>
    </location>
</feature>
<evidence type="ECO:0000256" key="4">
    <source>
        <dbReference type="ARBA" id="ARBA00022679"/>
    </source>
</evidence>
<dbReference type="CDD" id="cd14066">
    <property type="entry name" value="STKc_IRAK"/>
    <property type="match status" value="1"/>
</dbReference>
<evidence type="ECO:0000256" key="6">
    <source>
        <dbReference type="ARBA" id="ARBA00022729"/>
    </source>
</evidence>
<dbReference type="InterPro" id="IPR011009">
    <property type="entry name" value="Kinase-like_dom_sf"/>
</dbReference>
<dbReference type="Gene3D" id="1.10.510.10">
    <property type="entry name" value="Transferase(Phosphotransferase) domain 1"/>
    <property type="match status" value="1"/>
</dbReference>
<evidence type="ECO:0000313" key="21">
    <source>
        <dbReference type="EMBL" id="RWR93482.1"/>
    </source>
</evidence>
<keyword evidence="21" id="KW-0675">Receptor</keyword>
<evidence type="ECO:0000259" key="19">
    <source>
        <dbReference type="PROSITE" id="PS50011"/>
    </source>
</evidence>
<dbReference type="InterPro" id="IPR000719">
    <property type="entry name" value="Prot_kinase_dom"/>
</dbReference>
<evidence type="ECO:0000256" key="17">
    <source>
        <dbReference type="SAM" id="Phobius"/>
    </source>
</evidence>
<accession>A0A3S3R0I0</accession>
<dbReference type="CDD" id="cd23509">
    <property type="entry name" value="Gnk2-like"/>
    <property type="match status" value="2"/>
</dbReference>
<dbReference type="Proteomes" id="UP000283530">
    <property type="component" value="Unassembled WGS sequence"/>
</dbReference>
<keyword evidence="14" id="KW-0325">Glycoprotein</keyword>
<keyword evidence="10" id="KW-0067">ATP-binding</keyword>
<evidence type="ECO:0000259" key="20">
    <source>
        <dbReference type="PROSITE" id="PS51473"/>
    </source>
</evidence>
<dbReference type="InterPro" id="IPR008271">
    <property type="entry name" value="Ser/Thr_kinase_AS"/>
</dbReference>
<dbReference type="AlphaFoldDB" id="A0A3S3R0I0"/>
<evidence type="ECO:0000256" key="7">
    <source>
        <dbReference type="ARBA" id="ARBA00022737"/>
    </source>
</evidence>
<keyword evidence="7" id="KW-0677">Repeat</keyword>
<feature type="domain" description="Gnk2-homologous" evidence="20">
    <location>
        <begin position="29"/>
        <end position="131"/>
    </location>
</feature>
<evidence type="ECO:0000256" key="10">
    <source>
        <dbReference type="ARBA" id="ARBA00022840"/>
    </source>
</evidence>
<evidence type="ECO:0000256" key="5">
    <source>
        <dbReference type="ARBA" id="ARBA00022692"/>
    </source>
</evidence>
<evidence type="ECO:0000256" key="11">
    <source>
        <dbReference type="ARBA" id="ARBA00022989"/>
    </source>
</evidence>
<feature type="domain" description="Gnk2-homologous" evidence="20">
    <location>
        <begin position="137"/>
        <end position="244"/>
    </location>
</feature>
<evidence type="ECO:0000256" key="1">
    <source>
        <dbReference type="ARBA" id="ARBA00004167"/>
    </source>
</evidence>
<dbReference type="STRING" id="337451.A0A3S3R0I0"/>
<evidence type="ECO:0000256" key="8">
    <source>
        <dbReference type="ARBA" id="ARBA00022741"/>
    </source>
</evidence>
<keyword evidence="9 21" id="KW-0418">Kinase</keyword>
<reference evidence="21 22" key="1">
    <citation type="journal article" date="2019" name="Nat. Plants">
        <title>Stout camphor tree genome fills gaps in understanding of flowering plant genome evolution.</title>
        <authorList>
            <person name="Chaw S.M."/>
            <person name="Liu Y.C."/>
            <person name="Wu Y.W."/>
            <person name="Wang H.Y."/>
            <person name="Lin C.I."/>
            <person name="Wu C.S."/>
            <person name="Ke H.M."/>
            <person name="Chang L.Y."/>
            <person name="Hsu C.Y."/>
            <person name="Yang H.T."/>
            <person name="Sudianto E."/>
            <person name="Hsu M.H."/>
            <person name="Wu K.P."/>
            <person name="Wang L.N."/>
            <person name="Leebens-Mack J.H."/>
            <person name="Tsai I.J."/>
        </authorList>
    </citation>
    <scope>NUCLEOTIDE SEQUENCE [LARGE SCALE GENOMIC DNA]</scope>
    <source>
        <strain evidence="22">cv. Chaw 1501</strain>
        <tissue evidence="21">Young leaves</tissue>
    </source>
</reference>
<dbReference type="PROSITE" id="PS51473">
    <property type="entry name" value="GNK2"/>
    <property type="match status" value="2"/>
</dbReference>
<dbReference type="FunFam" id="3.30.430.20:FF:000003">
    <property type="entry name" value="Cysteine-rich RLK (RECEPTOR-like protein kinase) 10"/>
    <property type="match status" value="1"/>
</dbReference>
<comment type="catalytic activity">
    <reaction evidence="16">
        <text>L-seryl-[protein] + ATP = O-phospho-L-seryl-[protein] + ADP + H(+)</text>
        <dbReference type="Rhea" id="RHEA:17989"/>
        <dbReference type="Rhea" id="RHEA-COMP:9863"/>
        <dbReference type="Rhea" id="RHEA-COMP:11604"/>
        <dbReference type="ChEBI" id="CHEBI:15378"/>
        <dbReference type="ChEBI" id="CHEBI:29999"/>
        <dbReference type="ChEBI" id="CHEBI:30616"/>
        <dbReference type="ChEBI" id="CHEBI:83421"/>
        <dbReference type="ChEBI" id="CHEBI:456216"/>
        <dbReference type="EC" id="2.7.11.1"/>
    </reaction>
</comment>
<dbReference type="GO" id="GO:0005524">
    <property type="term" value="F:ATP binding"/>
    <property type="evidence" value="ECO:0007669"/>
    <property type="project" value="UniProtKB-KW"/>
</dbReference>
<evidence type="ECO:0000256" key="15">
    <source>
        <dbReference type="ARBA" id="ARBA00047899"/>
    </source>
</evidence>
<dbReference type="Pfam" id="PF01657">
    <property type="entry name" value="Stress-antifung"/>
    <property type="match status" value="2"/>
</dbReference>
<keyword evidence="22" id="KW-1185">Reference proteome</keyword>
<keyword evidence="13" id="KW-1015">Disulfide bond</keyword>
<keyword evidence="5 17" id="KW-0812">Transmembrane</keyword>
<evidence type="ECO:0000256" key="16">
    <source>
        <dbReference type="ARBA" id="ARBA00048679"/>
    </source>
</evidence>
<sequence>MHFLLSKPLQYLFLSSLIILLHFTTITALPLYSSCGESSNYTNNSTFAKNLNLLVSSLASNGTATGYANNTVGEVPDQVYGLVLCRGNVDVDGCGACLRIAVQERSQLCPNKRSANIWYDDCRLRYSDQRFFSTVDETLSVNLWSNENISNPDEFNRALEALLNELTSEAAFNTSKRMFATGEASVNSTQNIYGLVQCTRDLTPNDCNRCLQRTHENIKQCCFGRQGGRILGASCNVRFELYNFFGGAGSTPSPSSTGTASNRKRNIIVSIVPSVLALMLLSIFFVLLLRKRRKDKDKKGKENTTPIDAEETTSVTCSEIVEQESLARSLDPLQFDFGVIRAATNNFSIENKLGEGGFGPVYKGRLLDGREIAVKRLSRNSGQGVHEFKNEVVLISKLQHRNLVRHLGCCIKAEEKILIYEYVTNKSLDYLLFDPSKRTQLDWETRYKIIQGIARGLQYLHEDSRLRIIHRDLKASNILLDGEMNPKISDFGMSRIFGGDETQGNTSRIAGTFGYMSPEYAMHGQFSVKSDVFSFGVLLLELVTGHKNNNFYQSNRAEDLLSYAWRHWKEGRARELLDSSLGESYPVNEVLRCIHIGLLCVQENASDRPTMSLVVLMLDSCSTTVPSPSPPAYFVVTRMESDVLSKEYDWQINVPDRSSTKLISSSTNEEPITELDPR</sequence>
<dbReference type="GO" id="GO:0006950">
    <property type="term" value="P:response to stress"/>
    <property type="evidence" value="ECO:0007669"/>
    <property type="project" value="UniProtKB-ARBA"/>
</dbReference>
<comment type="subcellular location">
    <subcellularLocation>
        <location evidence="1">Membrane</location>
        <topology evidence="1">Single-pass membrane protein</topology>
    </subcellularLocation>
</comment>
<evidence type="ECO:0000256" key="14">
    <source>
        <dbReference type="ARBA" id="ARBA00023180"/>
    </source>
</evidence>
<evidence type="ECO:0000256" key="3">
    <source>
        <dbReference type="ARBA" id="ARBA00022527"/>
    </source>
</evidence>
<dbReference type="FunFam" id="3.30.200.20:FF:000195">
    <property type="entry name" value="G-type lectin S-receptor-like serine/threonine-protein kinase"/>
    <property type="match status" value="1"/>
</dbReference>
<protein>
    <recommendedName>
        <fullName evidence="2">non-specific serine/threonine protein kinase</fullName>
        <ecNumber evidence="2">2.7.11.1</ecNumber>
    </recommendedName>
</protein>
<dbReference type="FunFam" id="1.10.510.10:FF:000129">
    <property type="entry name" value="cysteine-rich receptor-like protein kinase 10"/>
    <property type="match status" value="1"/>
</dbReference>
<proteinExistence type="predicted"/>
<keyword evidence="8" id="KW-0547">Nucleotide-binding</keyword>
<evidence type="ECO:0000256" key="18">
    <source>
        <dbReference type="SAM" id="SignalP"/>
    </source>
</evidence>
<dbReference type="Gene3D" id="3.30.200.20">
    <property type="entry name" value="Phosphorylase Kinase, domain 1"/>
    <property type="match status" value="1"/>
</dbReference>
<feature type="domain" description="Protein kinase" evidence="19">
    <location>
        <begin position="347"/>
        <end position="625"/>
    </location>
</feature>
<evidence type="ECO:0000256" key="13">
    <source>
        <dbReference type="ARBA" id="ARBA00023157"/>
    </source>
</evidence>
<keyword evidence="3" id="KW-0723">Serine/threonine-protein kinase</keyword>
<feature type="signal peptide" evidence="18">
    <location>
        <begin position="1"/>
        <end position="28"/>
    </location>
</feature>
<dbReference type="PROSITE" id="PS00108">
    <property type="entry name" value="PROTEIN_KINASE_ST"/>
    <property type="match status" value="1"/>
</dbReference>
<dbReference type="PANTHER" id="PTHR27002">
    <property type="entry name" value="RECEPTOR-LIKE SERINE/THREONINE-PROTEIN KINASE SD1-8"/>
    <property type="match status" value="1"/>
</dbReference>
<dbReference type="GO" id="GO:0005886">
    <property type="term" value="C:plasma membrane"/>
    <property type="evidence" value="ECO:0007669"/>
    <property type="project" value="TreeGrafter"/>
</dbReference>
<dbReference type="PROSITE" id="PS50011">
    <property type="entry name" value="PROTEIN_KINASE_DOM"/>
    <property type="match status" value="1"/>
</dbReference>
<feature type="chain" id="PRO_5018576989" description="non-specific serine/threonine protein kinase" evidence="18">
    <location>
        <begin position="29"/>
        <end position="678"/>
    </location>
</feature>
<comment type="caution">
    <text evidence="21">The sequence shown here is derived from an EMBL/GenBank/DDBJ whole genome shotgun (WGS) entry which is preliminary data.</text>
</comment>
<gene>
    <name evidence="21" type="ORF">CKAN_02273400</name>
</gene>
<dbReference type="EMBL" id="QPKB01000010">
    <property type="protein sequence ID" value="RWR93482.1"/>
    <property type="molecule type" value="Genomic_DNA"/>
</dbReference>
<dbReference type="Pfam" id="PF07714">
    <property type="entry name" value="PK_Tyr_Ser-Thr"/>
    <property type="match status" value="1"/>
</dbReference>